<sequence>MLVNLFSGIKIIPVILGITGVVGGGSFGLTTYLINKEQERKSEEVDTRVPVDKPIISGSSGNDSSFQNPSIGKITNEHSPASATQITSAALPDDPDKLDTLSSNIEDHLGVEVMDNEGDDEVGSAETLGGIEDLDSQQKELDKQMKEDYSKAKEGKQIVATYFLREKEYIENEKEGNFQVTCEYWTSFQQEAGKNMTEEDCQQFISENLEISKENKPLKWMKVSEQGIMTIPKQYFSSISVDSSDSSWVREEEKWTLGAEWLCSTTTKRETNEIVISCEEPSVEEKNRYFPQFSWREDIEQNNLHQS</sequence>
<organism evidence="2 3">
    <name type="scientific">Mycoplasma suis (strain Illinois)</name>
    <dbReference type="NCBI Taxonomy" id="768700"/>
    <lineage>
        <taxon>Bacteria</taxon>
        <taxon>Bacillati</taxon>
        <taxon>Mycoplasmatota</taxon>
        <taxon>Mollicutes</taxon>
        <taxon>Mycoplasmataceae</taxon>
        <taxon>Mycoplasma</taxon>
    </lineage>
</organism>
<gene>
    <name evidence="2" type="ordered locus">MSU_0205</name>
</gene>
<dbReference type="EMBL" id="CP002525">
    <property type="protein sequence ID" value="ADX97749.1"/>
    <property type="molecule type" value="Genomic_DNA"/>
</dbReference>
<evidence type="ECO:0000256" key="1">
    <source>
        <dbReference type="SAM" id="Phobius"/>
    </source>
</evidence>
<evidence type="ECO:0000313" key="3">
    <source>
        <dbReference type="Proteomes" id="UP000007484"/>
    </source>
</evidence>
<feature type="transmembrane region" description="Helical" evidence="1">
    <location>
        <begin position="12"/>
        <end position="34"/>
    </location>
</feature>
<protein>
    <submittedName>
        <fullName evidence="2">Uncharacterized protein</fullName>
    </submittedName>
</protein>
<accession>F0QQH9</accession>
<evidence type="ECO:0000313" key="2">
    <source>
        <dbReference type="EMBL" id="ADX97749.1"/>
    </source>
</evidence>
<name>F0QQH9_MYCSL</name>
<dbReference type="STRING" id="768700.MSU_0205"/>
<dbReference type="HOGENOM" id="CLU_896654_0_0_14"/>
<dbReference type="RefSeq" id="WP_013609697.1">
    <property type="nucleotide sequence ID" value="NC_015155.1"/>
</dbReference>
<keyword evidence="1" id="KW-0472">Membrane</keyword>
<keyword evidence="1" id="KW-0812">Transmembrane</keyword>
<dbReference type="Proteomes" id="UP000007484">
    <property type="component" value="Chromosome"/>
</dbReference>
<reference evidence="2 3" key="1">
    <citation type="journal article" date="2011" name="J. Bacteriol.">
        <title>Complete genome sequences of two hemotropic Mycoplasmas, Mycoplasma haemofelis strain Ohio2 and Mycoplasma suis strain Illinois.</title>
        <authorList>
            <person name="Messick J.B."/>
            <person name="Santos A.P."/>
            <person name="Guimaraes A.M."/>
        </authorList>
    </citation>
    <scope>NUCLEOTIDE SEQUENCE [LARGE SCALE GENOMIC DNA]</scope>
    <source>
        <strain evidence="2 3">Illinois</strain>
    </source>
</reference>
<keyword evidence="1" id="KW-1133">Transmembrane helix</keyword>
<proteinExistence type="predicted"/>
<keyword evidence="3" id="KW-1185">Reference proteome</keyword>
<dbReference type="AlphaFoldDB" id="F0QQH9"/>
<dbReference type="KEGG" id="mss:MSU_0205"/>